<gene>
    <name evidence="2" type="ORF">PLEPLA_LOCUS17490</name>
</gene>
<dbReference type="Proteomes" id="UP001153269">
    <property type="component" value="Unassembled WGS sequence"/>
</dbReference>
<accession>A0A9N7YJS0</accession>
<dbReference type="EMBL" id="CADEAL010001145">
    <property type="protein sequence ID" value="CAB1429512.1"/>
    <property type="molecule type" value="Genomic_DNA"/>
</dbReference>
<organism evidence="2 3">
    <name type="scientific">Pleuronectes platessa</name>
    <name type="common">European plaice</name>
    <dbReference type="NCBI Taxonomy" id="8262"/>
    <lineage>
        <taxon>Eukaryota</taxon>
        <taxon>Metazoa</taxon>
        <taxon>Chordata</taxon>
        <taxon>Craniata</taxon>
        <taxon>Vertebrata</taxon>
        <taxon>Euteleostomi</taxon>
        <taxon>Actinopterygii</taxon>
        <taxon>Neopterygii</taxon>
        <taxon>Teleostei</taxon>
        <taxon>Neoteleostei</taxon>
        <taxon>Acanthomorphata</taxon>
        <taxon>Carangaria</taxon>
        <taxon>Pleuronectiformes</taxon>
        <taxon>Pleuronectoidei</taxon>
        <taxon>Pleuronectidae</taxon>
        <taxon>Pleuronectes</taxon>
    </lineage>
</organism>
<feature type="region of interest" description="Disordered" evidence="1">
    <location>
        <begin position="1"/>
        <end position="31"/>
    </location>
</feature>
<name>A0A9N7YJS0_PLEPL</name>
<evidence type="ECO:0000313" key="2">
    <source>
        <dbReference type="EMBL" id="CAB1429512.1"/>
    </source>
</evidence>
<dbReference type="AlphaFoldDB" id="A0A9N7YJS0"/>
<evidence type="ECO:0000256" key="1">
    <source>
        <dbReference type="SAM" id="MobiDB-lite"/>
    </source>
</evidence>
<protein>
    <submittedName>
        <fullName evidence="2">Uncharacterized protein</fullName>
    </submittedName>
</protein>
<sequence length="118" mass="13058">MSTYHPSRRCADGHSSQALGDDSQPFKTPHYRQAAQISWEKNCVFEQQLEISAEPGSPKQEVAKQEVTSPEVKSQSCAVCSGSEASVLMVQSEIPHMVTRLLDESYMAVSLLPALRYN</sequence>
<proteinExistence type="predicted"/>
<evidence type="ECO:0000313" key="3">
    <source>
        <dbReference type="Proteomes" id="UP001153269"/>
    </source>
</evidence>
<reference evidence="2" key="1">
    <citation type="submission" date="2020-03" db="EMBL/GenBank/DDBJ databases">
        <authorList>
            <person name="Weist P."/>
        </authorList>
    </citation>
    <scope>NUCLEOTIDE SEQUENCE</scope>
</reference>
<keyword evidence="3" id="KW-1185">Reference proteome</keyword>
<comment type="caution">
    <text evidence="2">The sequence shown here is derived from an EMBL/GenBank/DDBJ whole genome shotgun (WGS) entry which is preliminary data.</text>
</comment>